<evidence type="ECO:0000256" key="6">
    <source>
        <dbReference type="ARBA" id="ARBA00023136"/>
    </source>
</evidence>
<protein>
    <submittedName>
        <fullName evidence="9">MFS transporter</fullName>
    </submittedName>
</protein>
<feature type="transmembrane region" description="Helical" evidence="7">
    <location>
        <begin position="45"/>
        <end position="66"/>
    </location>
</feature>
<dbReference type="PROSITE" id="PS50850">
    <property type="entry name" value="MFS"/>
    <property type="match status" value="1"/>
</dbReference>
<feature type="transmembrane region" description="Helical" evidence="7">
    <location>
        <begin position="155"/>
        <end position="177"/>
    </location>
</feature>
<proteinExistence type="predicted"/>
<evidence type="ECO:0000256" key="7">
    <source>
        <dbReference type="SAM" id="Phobius"/>
    </source>
</evidence>
<dbReference type="Gene3D" id="1.20.1250.20">
    <property type="entry name" value="MFS general substrate transporter like domains"/>
    <property type="match status" value="1"/>
</dbReference>
<dbReference type="RefSeq" id="WP_311761323.1">
    <property type="nucleotide sequence ID" value="NZ_JAVRQI010000019.1"/>
</dbReference>
<feature type="domain" description="Major facilitator superfamily (MFS) profile" evidence="8">
    <location>
        <begin position="13"/>
        <end position="402"/>
    </location>
</feature>
<dbReference type="Proteomes" id="UP001251085">
    <property type="component" value="Unassembled WGS sequence"/>
</dbReference>
<dbReference type="EMBL" id="JAVRQI010000019">
    <property type="protein sequence ID" value="MDT1064235.1"/>
    <property type="molecule type" value="Genomic_DNA"/>
</dbReference>
<dbReference type="CDD" id="cd06173">
    <property type="entry name" value="MFS_MefA_like"/>
    <property type="match status" value="1"/>
</dbReference>
<dbReference type="Pfam" id="PF05977">
    <property type="entry name" value="MFS_3"/>
    <property type="match status" value="1"/>
</dbReference>
<organism evidence="9 10">
    <name type="scientific">Paracoccus broussonetiae</name>
    <dbReference type="NCBI Taxonomy" id="3075834"/>
    <lineage>
        <taxon>Bacteria</taxon>
        <taxon>Pseudomonadati</taxon>
        <taxon>Pseudomonadota</taxon>
        <taxon>Alphaproteobacteria</taxon>
        <taxon>Rhodobacterales</taxon>
        <taxon>Paracoccaceae</taxon>
        <taxon>Paracoccus</taxon>
    </lineage>
</organism>
<evidence type="ECO:0000259" key="8">
    <source>
        <dbReference type="PROSITE" id="PS50850"/>
    </source>
</evidence>
<feature type="transmembrane region" description="Helical" evidence="7">
    <location>
        <begin position="292"/>
        <end position="308"/>
    </location>
</feature>
<gene>
    <name evidence="9" type="ORF">RM190_20395</name>
</gene>
<reference evidence="10" key="1">
    <citation type="submission" date="2023-07" db="EMBL/GenBank/DDBJ databases">
        <title>Characterization of two Paracoccaceae strains isolated from Phycosphere and proposal of Xinfangfangia lacusdiani sp. nov.</title>
        <authorList>
            <person name="Deng Y."/>
            <person name="Zhang Y.Q."/>
        </authorList>
    </citation>
    <scope>NUCLEOTIDE SEQUENCE [LARGE SCALE GENOMIC DNA]</scope>
    <source>
        <strain evidence="10">CPCC 101403</strain>
    </source>
</reference>
<evidence type="ECO:0000313" key="9">
    <source>
        <dbReference type="EMBL" id="MDT1064235.1"/>
    </source>
</evidence>
<dbReference type="InterPro" id="IPR020846">
    <property type="entry name" value="MFS_dom"/>
</dbReference>
<dbReference type="PANTHER" id="PTHR23513">
    <property type="entry name" value="INTEGRAL MEMBRANE EFFLUX PROTEIN-RELATED"/>
    <property type="match status" value="1"/>
</dbReference>
<keyword evidence="5 7" id="KW-1133">Transmembrane helix</keyword>
<keyword evidence="10" id="KW-1185">Reference proteome</keyword>
<keyword evidence="2" id="KW-0813">Transport</keyword>
<feature type="transmembrane region" description="Helical" evidence="7">
    <location>
        <begin position="261"/>
        <end position="280"/>
    </location>
</feature>
<dbReference type="PANTHER" id="PTHR23513:SF6">
    <property type="entry name" value="MAJOR FACILITATOR SUPERFAMILY ASSOCIATED DOMAIN-CONTAINING PROTEIN"/>
    <property type="match status" value="1"/>
</dbReference>
<dbReference type="InterPro" id="IPR036259">
    <property type="entry name" value="MFS_trans_sf"/>
</dbReference>
<comment type="subcellular location">
    <subcellularLocation>
        <location evidence="1">Cell membrane</location>
        <topology evidence="1">Multi-pass membrane protein</topology>
    </subcellularLocation>
</comment>
<evidence type="ECO:0000256" key="3">
    <source>
        <dbReference type="ARBA" id="ARBA00022475"/>
    </source>
</evidence>
<evidence type="ECO:0000256" key="4">
    <source>
        <dbReference type="ARBA" id="ARBA00022692"/>
    </source>
</evidence>
<dbReference type="SUPFAM" id="SSF103473">
    <property type="entry name" value="MFS general substrate transporter"/>
    <property type="match status" value="1"/>
</dbReference>
<accession>A0ABU3ELB4</accession>
<feature type="transmembrane region" description="Helical" evidence="7">
    <location>
        <begin position="224"/>
        <end position="249"/>
    </location>
</feature>
<feature type="transmembrane region" description="Helical" evidence="7">
    <location>
        <begin position="380"/>
        <end position="398"/>
    </location>
</feature>
<sequence length="406" mass="43502">MLKAAFAALKHRNYRLLWIGTLLSNTGDRIDQLALNWLVYDMTGSAYYLALVNLCRGIPMVLFTLLGGAFADRTERRAMMLVTQSCAMVLALLLAGIVATGSSNIWAVLLVAAGRGAVVAFNMPTRHSMIGELVPREDMANAVALNSLTMNMTKIVGPALAGLIISTLGTLACFLINAVSFVFVLATLVAMRFPPAVVDPAAAPRRNIWRSILEGFAYIRQDRTVMTLLLIAMVPTFFGQSFVTLLVVFVQEVFFVGPEGLGLLTSCVAVGSVLGAFAMAARSRRLIRGVTMMRWLLAFGAALLAFGYNTSFPIAPLILAVAGMAQVTYSATNNTLLQLRLPDQLRGRVMSIMLLNRALVPLGGATAATLSQHFGPGPVMIGFGGLIIVFAGLILLFYPPIGRITG</sequence>
<evidence type="ECO:0000313" key="10">
    <source>
        <dbReference type="Proteomes" id="UP001251085"/>
    </source>
</evidence>
<comment type="caution">
    <text evidence="9">The sequence shown here is derived from an EMBL/GenBank/DDBJ whole genome shotgun (WGS) entry which is preliminary data.</text>
</comment>
<keyword evidence="6 7" id="KW-0472">Membrane</keyword>
<dbReference type="InterPro" id="IPR010290">
    <property type="entry name" value="TM_effector"/>
</dbReference>
<keyword evidence="3" id="KW-1003">Cell membrane</keyword>
<evidence type="ECO:0000256" key="2">
    <source>
        <dbReference type="ARBA" id="ARBA00022448"/>
    </source>
</evidence>
<evidence type="ECO:0000256" key="1">
    <source>
        <dbReference type="ARBA" id="ARBA00004651"/>
    </source>
</evidence>
<evidence type="ECO:0000256" key="5">
    <source>
        <dbReference type="ARBA" id="ARBA00022989"/>
    </source>
</evidence>
<name>A0ABU3ELB4_9RHOB</name>
<keyword evidence="4 7" id="KW-0812">Transmembrane</keyword>